<sequence length="249" mass="26500">SEASAAELSIPPQFSIPGRYASALYMAAVKADKLDAVTNELSQMAGLLKQSDDFREFVSDPTVGQKVKVEGMSSVMDGLGASSTTKNFFALLADNSRLNQVPKILDAFQQLVAEQRGEVQAVVTAAQVRRGLGCRVGSLLVRPSFTCRAASHLLPVPVTEVLVSTLSSPPPPPPPSSQHPLQELTAADVSEITESLKDLLKPGQSLTVSQKVDPAILGGLMVDFEDKHIDLSIRSRIQSIQKAIGEAVV</sequence>
<evidence type="ECO:0000256" key="6">
    <source>
        <dbReference type="ARBA" id="ARBA00023136"/>
    </source>
</evidence>
<evidence type="ECO:0000256" key="1">
    <source>
        <dbReference type="ARBA" id="ARBA00004370"/>
    </source>
</evidence>
<dbReference type="NCBIfam" id="TIGR01145">
    <property type="entry name" value="ATP_synt_delta"/>
    <property type="match status" value="1"/>
</dbReference>
<evidence type="ECO:0000256" key="5">
    <source>
        <dbReference type="ARBA" id="ARBA00023065"/>
    </source>
</evidence>
<dbReference type="AlphaFoldDB" id="A0A1D1ZS20"/>
<dbReference type="PRINTS" id="PR00125">
    <property type="entry name" value="ATPASEDELTA"/>
</dbReference>
<feature type="non-terminal residue" evidence="8">
    <location>
        <position position="1"/>
    </location>
</feature>
<comment type="subcellular location">
    <subcellularLocation>
        <location evidence="1">Membrane</location>
    </subcellularLocation>
</comment>
<organism evidence="8">
    <name type="scientific">Auxenochlorella protothecoides</name>
    <name type="common">Green microalga</name>
    <name type="synonym">Chlorella protothecoides</name>
    <dbReference type="NCBI Taxonomy" id="3075"/>
    <lineage>
        <taxon>Eukaryota</taxon>
        <taxon>Viridiplantae</taxon>
        <taxon>Chlorophyta</taxon>
        <taxon>core chlorophytes</taxon>
        <taxon>Trebouxiophyceae</taxon>
        <taxon>Chlorellales</taxon>
        <taxon>Chlorellaceae</taxon>
        <taxon>Auxenochlorella</taxon>
    </lineage>
</organism>
<dbReference type="Pfam" id="PF00213">
    <property type="entry name" value="OSCP"/>
    <property type="match status" value="2"/>
</dbReference>
<dbReference type="HAMAP" id="MF_01416">
    <property type="entry name" value="ATP_synth_delta_bact"/>
    <property type="match status" value="1"/>
</dbReference>
<dbReference type="PANTHER" id="PTHR11910">
    <property type="entry name" value="ATP SYNTHASE DELTA CHAIN"/>
    <property type="match status" value="1"/>
</dbReference>
<evidence type="ECO:0000256" key="7">
    <source>
        <dbReference type="ARBA" id="ARBA00023310"/>
    </source>
</evidence>
<evidence type="ECO:0000256" key="2">
    <source>
        <dbReference type="ARBA" id="ARBA00007046"/>
    </source>
</evidence>
<dbReference type="GO" id="GO:0046933">
    <property type="term" value="F:proton-transporting ATP synthase activity, rotational mechanism"/>
    <property type="evidence" value="ECO:0007669"/>
    <property type="project" value="InterPro"/>
</dbReference>
<accession>A0A1D1ZS20</accession>
<evidence type="ECO:0000256" key="4">
    <source>
        <dbReference type="ARBA" id="ARBA00022781"/>
    </source>
</evidence>
<evidence type="ECO:0000313" key="8">
    <source>
        <dbReference type="EMBL" id="JAT69535.1"/>
    </source>
</evidence>
<keyword evidence="3" id="KW-0813">Transport</keyword>
<keyword evidence="7" id="KW-0066">ATP synthesis</keyword>
<evidence type="ECO:0000256" key="3">
    <source>
        <dbReference type="ARBA" id="ARBA00022448"/>
    </source>
</evidence>
<keyword evidence="5" id="KW-0406">Ion transport</keyword>
<dbReference type="SUPFAM" id="SSF47928">
    <property type="entry name" value="N-terminal domain of the delta subunit of the F1F0-ATP synthase"/>
    <property type="match status" value="1"/>
</dbReference>
<dbReference type="GO" id="GO:0016020">
    <property type="term" value="C:membrane"/>
    <property type="evidence" value="ECO:0007669"/>
    <property type="project" value="UniProtKB-SubCell"/>
</dbReference>
<comment type="similarity">
    <text evidence="2">Belongs to the ATPase delta chain family.</text>
</comment>
<protein>
    <recommendedName>
        <fullName evidence="9">ATP synthase subunit O, mitochondrial</fullName>
    </recommendedName>
</protein>
<dbReference type="EMBL" id="GDKF01009087">
    <property type="protein sequence ID" value="JAT69535.1"/>
    <property type="molecule type" value="Transcribed_RNA"/>
</dbReference>
<dbReference type="InterPro" id="IPR026015">
    <property type="entry name" value="ATP_synth_OSCP/delta_N_sf"/>
</dbReference>
<dbReference type="InterPro" id="IPR000711">
    <property type="entry name" value="ATPase_OSCP/dsu"/>
</dbReference>
<keyword evidence="4" id="KW-0375">Hydrogen ion transport</keyword>
<dbReference type="Gene3D" id="1.10.520.20">
    <property type="entry name" value="N-terminal domain of the delta subunit of the F1F0-ATP synthase"/>
    <property type="match status" value="1"/>
</dbReference>
<name>A0A1D1ZS20_AUXPR</name>
<gene>
    <name evidence="8" type="ORF">g.17617</name>
</gene>
<evidence type="ECO:0008006" key="9">
    <source>
        <dbReference type="Google" id="ProtNLM"/>
    </source>
</evidence>
<proteinExistence type="inferred from homology"/>
<keyword evidence="6" id="KW-0472">Membrane</keyword>
<reference evidence="8" key="1">
    <citation type="submission" date="2015-08" db="EMBL/GenBank/DDBJ databases">
        <authorList>
            <person name="Babu N.S."/>
            <person name="Beckwith C.J."/>
            <person name="Beseler K.G."/>
            <person name="Brison A."/>
            <person name="Carone J.V."/>
            <person name="Caskin T.P."/>
            <person name="Diamond M."/>
            <person name="Durham M.E."/>
            <person name="Foxe J.M."/>
            <person name="Go M."/>
            <person name="Henderson B.A."/>
            <person name="Jones I.B."/>
            <person name="McGettigan J.A."/>
            <person name="Micheletti S.J."/>
            <person name="Nasrallah M.E."/>
            <person name="Ortiz D."/>
            <person name="Piller C.R."/>
            <person name="Privatt S.R."/>
            <person name="Schneider S.L."/>
            <person name="Sharp S."/>
            <person name="Smith T.C."/>
            <person name="Stanton J.D."/>
            <person name="Ullery H.E."/>
            <person name="Wilson R.J."/>
            <person name="Serrano M.G."/>
            <person name="Buck G."/>
            <person name="Lee V."/>
            <person name="Wang Y."/>
            <person name="Carvalho R."/>
            <person name="Voegtly L."/>
            <person name="Shi R."/>
            <person name="Duckworth R."/>
            <person name="Johnson A."/>
            <person name="Loviza R."/>
            <person name="Walstead R."/>
            <person name="Shah Z."/>
            <person name="Kiflezghi M."/>
            <person name="Wade K."/>
            <person name="Ball S.L."/>
            <person name="Bradley K.W."/>
            <person name="Asai D.J."/>
            <person name="Bowman C.A."/>
            <person name="Russell D.A."/>
            <person name="Pope W.H."/>
            <person name="Jacobs-Sera D."/>
            <person name="Hendrix R.W."/>
            <person name="Hatfull G.F."/>
        </authorList>
    </citation>
    <scope>NUCLEOTIDE SEQUENCE</scope>
</reference>